<dbReference type="InterPro" id="IPR026891">
    <property type="entry name" value="Fn3-like"/>
</dbReference>
<protein>
    <recommendedName>
        <fullName evidence="3">beta-glucosidase</fullName>
        <ecNumber evidence="3">3.2.1.21</ecNumber>
    </recommendedName>
</protein>
<dbReference type="PANTHER" id="PTHR42715">
    <property type="entry name" value="BETA-GLUCOSIDASE"/>
    <property type="match status" value="1"/>
</dbReference>
<dbReference type="Gene3D" id="2.60.40.10">
    <property type="entry name" value="Immunoglobulins"/>
    <property type="match status" value="1"/>
</dbReference>
<dbReference type="Gene3D" id="3.20.20.300">
    <property type="entry name" value="Glycoside hydrolase, family 3, N-terminal domain"/>
    <property type="match status" value="1"/>
</dbReference>
<sequence>MLDINNLIDEMTLIEKVVLCFGGSYWRTSSIPRLKIPSITMIDGPNGINKQEFAMDKQCQIIGSTKTICFPSSCCTCCSFDKDLLYKLGESFGDEMIKEGISILLGPGVNIKRSPLGGRNFEYFSEDPFLTTKMAGQLIKGIQSKGVGACIKHFAANNQETQRFTVSAQIDERTLHEIYLAAFEGAIKDSKPWAVMSSYNQINGLFSSDNYELLTHVLRDEWKWNINDNDSPDDPISEGIVMSDWGGTHDRVQGFKAGLDLEMPGTKNSRIDQVIEAVKQKKLDVNFINKSVKRVLNVVFKAQEIIEKSELDQSIQFGKGMENIEGFLDIQHEIAREVAENSIVLLKNDDSILPLPRSSNSSKKIQILFVGKYAKNPHFQGGGCANVDPYKIDDCYNSSIEIIKSTQSITKTKTKTKNSSGVSISFMEGFNTKDGQTSPQLSKLAIQASQKSDIVVVFAGTPEQQEVENKDQTHIKLPKDEDSLISEIAKVNKNVVVVLQNGSPVEMPWVSNVKAILETYFCGEAGGKATANVLFGLVNPSGHLSESFPFRLKDTPCYKNFPGSKNNIAKYKEGIFVGYRHYDRCNINVLFPFGHGLSYTEFKYKKIRLFDCLKNDQISLNNDDSRILTVLVDVENVGPVSGKTVAQLYVSDKTFSVERPVKELKGFEKVSLNPGEVKTVEFHLNWRSFAYWNTDIHSWHVSSGDFQIIIGQSSRDKDSLILDLKIKYLL</sequence>
<evidence type="ECO:0000256" key="4">
    <source>
        <dbReference type="ARBA" id="ARBA00022801"/>
    </source>
</evidence>
<keyword evidence="5" id="KW-0326">Glycosidase</keyword>
<comment type="catalytic activity">
    <reaction evidence="1">
        <text>Hydrolysis of terminal, non-reducing beta-D-glucosyl residues with release of beta-D-glucose.</text>
        <dbReference type="EC" id="3.2.1.21"/>
    </reaction>
</comment>
<dbReference type="InterPro" id="IPR017853">
    <property type="entry name" value="GH"/>
</dbReference>
<feature type="domain" description="Fibronectin type III-like" evidence="6">
    <location>
        <begin position="644"/>
        <end position="714"/>
    </location>
</feature>
<proteinExistence type="inferred from homology"/>
<dbReference type="Pfam" id="PF14310">
    <property type="entry name" value="Fn3-like"/>
    <property type="match status" value="1"/>
</dbReference>
<gene>
    <name evidence="7" type="ORF">M9Y10_009167</name>
</gene>
<evidence type="ECO:0000256" key="2">
    <source>
        <dbReference type="ARBA" id="ARBA00005336"/>
    </source>
</evidence>
<dbReference type="InterPro" id="IPR036881">
    <property type="entry name" value="Glyco_hydro_3_C_sf"/>
</dbReference>
<evidence type="ECO:0000256" key="1">
    <source>
        <dbReference type="ARBA" id="ARBA00000448"/>
    </source>
</evidence>
<reference evidence="7 8" key="1">
    <citation type="submission" date="2024-04" db="EMBL/GenBank/DDBJ databases">
        <title>Tritrichomonas musculus Genome.</title>
        <authorList>
            <person name="Alves-Ferreira E."/>
            <person name="Grigg M."/>
            <person name="Lorenzi H."/>
            <person name="Galac M."/>
        </authorList>
    </citation>
    <scope>NUCLEOTIDE SEQUENCE [LARGE SCALE GENOMIC DNA]</scope>
    <source>
        <strain evidence="7 8">EAF2021</strain>
    </source>
</reference>
<evidence type="ECO:0000256" key="5">
    <source>
        <dbReference type="ARBA" id="ARBA00023295"/>
    </source>
</evidence>
<evidence type="ECO:0000313" key="7">
    <source>
        <dbReference type="EMBL" id="KAK8866208.1"/>
    </source>
</evidence>
<dbReference type="EC" id="3.2.1.21" evidence="3"/>
<dbReference type="SUPFAM" id="SSF52279">
    <property type="entry name" value="Beta-D-glucan exohydrolase, C-terminal domain"/>
    <property type="match status" value="1"/>
</dbReference>
<dbReference type="InterPro" id="IPR050288">
    <property type="entry name" value="Cellulose_deg_GH3"/>
</dbReference>
<keyword evidence="4" id="KW-0378">Hydrolase</keyword>
<evidence type="ECO:0000256" key="3">
    <source>
        <dbReference type="ARBA" id="ARBA00012744"/>
    </source>
</evidence>
<accession>A0ABR2INH5</accession>
<organism evidence="7 8">
    <name type="scientific">Tritrichomonas musculus</name>
    <dbReference type="NCBI Taxonomy" id="1915356"/>
    <lineage>
        <taxon>Eukaryota</taxon>
        <taxon>Metamonada</taxon>
        <taxon>Parabasalia</taxon>
        <taxon>Tritrichomonadida</taxon>
        <taxon>Tritrichomonadidae</taxon>
        <taxon>Tritrichomonas</taxon>
    </lineage>
</organism>
<dbReference type="InterPro" id="IPR002772">
    <property type="entry name" value="Glyco_hydro_3_C"/>
</dbReference>
<dbReference type="PANTHER" id="PTHR42715:SF10">
    <property type="entry name" value="BETA-GLUCOSIDASE"/>
    <property type="match status" value="1"/>
</dbReference>
<evidence type="ECO:0000259" key="6">
    <source>
        <dbReference type="SMART" id="SM01217"/>
    </source>
</evidence>
<dbReference type="EMBL" id="JAPFFF010000015">
    <property type="protein sequence ID" value="KAK8866208.1"/>
    <property type="molecule type" value="Genomic_DNA"/>
</dbReference>
<dbReference type="Proteomes" id="UP001470230">
    <property type="component" value="Unassembled WGS sequence"/>
</dbReference>
<comment type="similarity">
    <text evidence="2">Belongs to the glycosyl hydrolase 3 family.</text>
</comment>
<dbReference type="Pfam" id="PF01915">
    <property type="entry name" value="Glyco_hydro_3_C"/>
    <property type="match status" value="1"/>
</dbReference>
<name>A0ABR2INH5_9EUKA</name>
<keyword evidence="8" id="KW-1185">Reference proteome</keyword>
<dbReference type="SUPFAM" id="SSF51445">
    <property type="entry name" value="(Trans)glycosidases"/>
    <property type="match status" value="1"/>
</dbReference>
<dbReference type="PRINTS" id="PR00133">
    <property type="entry name" value="GLHYDRLASE3"/>
</dbReference>
<dbReference type="SMART" id="SM01217">
    <property type="entry name" value="Fn3_like"/>
    <property type="match status" value="1"/>
</dbReference>
<evidence type="ECO:0000313" key="8">
    <source>
        <dbReference type="Proteomes" id="UP001470230"/>
    </source>
</evidence>
<comment type="caution">
    <text evidence="7">The sequence shown here is derived from an EMBL/GenBank/DDBJ whole genome shotgun (WGS) entry which is preliminary data.</text>
</comment>
<dbReference type="InterPro" id="IPR001764">
    <property type="entry name" value="Glyco_hydro_3_N"/>
</dbReference>
<dbReference type="Pfam" id="PF00933">
    <property type="entry name" value="Glyco_hydro_3"/>
    <property type="match status" value="1"/>
</dbReference>
<dbReference type="InterPro" id="IPR013783">
    <property type="entry name" value="Ig-like_fold"/>
</dbReference>
<dbReference type="InterPro" id="IPR036962">
    <property type="entry name" value="Glyco_hydro_3_N_sf"/>
</dbReference>
<dbReference type="Gene3D" id="3.40.50.1700">
    <property type="entry name" value="Glycoside hydrolase family 3 C-terminal domain"/>
    <property type="match status" value="1"/>
</dbReference>